<dbReference type="EMBL" id="FWYD01000004">
    <property type="protein sequence ID" value="SMC75416.1"/>
    <property type="molecule type" value="Genomic_DNA"/>
</dbReference>
<sequence>MYDPANFTLEGQVAIVTGAGASIGRAGGD</sequence>
<keyword evidence="2" id="KW-1185">Reference proteome</keyword>
<dbReference type="Proteomes" id="UP000192330">
    <property type="component" value="Unassembled WGS sequence"/>
</dbReference>
<protein>
    <submittedName>
        <fullName evidence="1">Uncharacterized protein</fullName>
    </submittedName>
</protein>
<accession>A0A1W2BRP3</accession>
<dbReference type="AlphaFoldDB" id="A0A1W2BRP3"/>
<proteinExistence type="predicted"/>
<reference evidence="1 2" key="1">
    <citation type="submission" date="2017-04" db="EMBL/GenBank/DDBJ databases">
        <authorList>
            <person name="Afonso C.L."/>
            <person name="Miller P.J."/>
            <person name="Scott M.A."/>
            <person name="Spackman E."/>
            <person name="Goraichik I."/>
            <person name="Dimitrov K.M."/>
            <person name="Suarez D.L."/>
            <person name="Swayne D.E."/>
        </authorList>
    </citation>
    <scope>NUCLEOTIDE SEQUENCE [LARGE SCALE GENOMIC DNA]</scope>
    <source>
        <strain evidence="1 2">CGMCC 1.12644</strain>
    </source>
</reference>
<evidence type="ECO:0000313" key="1">
    <source>
        <dbReference type="EMBL" id="SMC75416.1"/>
    </source>
</evidence>
<gene>
    <name evidence="1" type="ORF">SAMN06295998_104280</name>
</gene>
<name>A0A1W2BRP3_9RHOB</name>
<evidence type="ECO:0000313" key="2">
    <source>
        <dbReference type="Proteomes" id="UP000192330"/>
    </source>
</evidence>
<organism evidence="1 2">
    <name type="scientific">Primorskyibacter flagellatus</name>
    <dbReference type="NCBI Taxonomy" id="1387277"/>
    <lineage>
        <taxon>Bacteria</taxon>
        <taxon>Pseudomonadati</taxon>
        <taxon>Pseudomonadota</taxon>
        <taxon>Alphaproteobacteria</taxon>
        <taxon>Rhodobacterales</taxon>
        <taxon>Roseobacteraceae</taxon>
        <taxon>Primorskyibacter</taxon>
    </lineage>
</organism>